<feature type="domain" description="C2H2-type" evidence="8">
    <location>
        <begin position="16"/>
        <end position="45"/>
    </location>
</feature>
<dbReference type="GO" id="GO:0000785">
    <property type="term" value="C:chromatin"/>
    <property type="evidence" value="ECO:0007669"/>
    <property type="project" value="TreeGrafter"/>
</dbReference>
<dbReference type="PANTHER" id="PTHR40626">
    <property type="entry name" value="MIP31509P"/>
    <property type="match status" value="1"/>
</dbReference>
<evidence type="ECO:0000256" key="3">
    <source>
        <dbReference type="ARBA" id="ARBA00022737"/>
    </source>
</evidence>
<evidence type="ECO:0000256" key="1">
    <source>
        <dbReference type="ARBA" id="ARBA00004123"/>
    </source>
</evidence>
<dbReference type="GeneID" id="30993381"/>
<evidence type="ECO:0000256" key="2">
    <source>
        <dbReference type="ARBA" id="ARBA00022723"/>
    </source>
</evidence>
<dbReference type="EMBL" id="KV454542">
    <property type="protein sequence ID" value="ODV66744.1"/>
    <property type="molecule type" value="Genomic_DNA"/>
</dbReference>
<evidence type="ECO:0000256" key="4">
    <source>
        <dbReference type="ARBA" id="ARBA00022771"/>
    </source>
</evidence>
<dbReference type="SMART" id="SM00355">
    <property type="entry name" value="ZnF_C2H2"/>
    <property type="match status" value="2"/>
</dbReference>
<dbReference type="GO" id="GO:0006351">
    <property type="term" value="P:DNA-templated transcription"/>
    <property type="evidence" value="ECO:0007669"/>
    <property type="project" value="InterPro"/>
</dbReference>
<dbReference type="InterPro" id="IPR007219">
    <property type="entry name" value="XnlR_reg_dom"/>
</dbReference>
<dbReference type="Gene3D" id="3.30.160.60">
    <property type="entry name" value="Classic Zinc Finger"/>
    <property type="match status" value="1"/>
</dbReference>
<reference evidence="10" key="1">
    <citation type="submission" date="2016-05" db="EMBL/GenBank/DDBJ databases">
        <title>Comparative genomics of biotechnologically important yeasts.</title>
        <authorList>
            <consortium name="DOE Joint Genome Institute"/>
            <person name="Riley R."/>
            <person name="Haridas S."/>
            <person name="Wolfe K.H."/>
            <person name="Lopes M.R."/>
            <person name="Hittinger C.T."/>
            <person name="Goker M."/>
            <person name="Salamov A."/>
            <person name="Wisecaver J."/>
            <person name="Long T.M."/>
            <person name="Aerts A.L."/>
            <person name="Barry K."/>
            <person name="Choi C."/>
            <person name="Clum A."/>
            <person name="Coughlan A.Y."/>
            <person name="Deshpande S."/>
            <person name="Douglass A.P."/>
            <person name="Hanson S.J."/>
            <person name="Klenk H.-P."/>
            <person name="Labutti K."/>
            <person name="Lapidus A."/>
            <person name="Lindquist E."/>
            <person name="Lipzen A."/>
            <person name="Meier-Kolthoff J.P."/>
            <person name="Ohm R.A."/>
            <person name="Otillar R.P."/>
            <person name="Pangilinan J."/>
            <person name="Peng Y."/>
            <person name="Rokas A."/>
            <person name="Rosa C.A."/>
            <person name="Scheuner C."/>
            <person name="Sibirny A.A."/>
            <person name="Slot J.C."/>
            <person name="Stielow J.B."/>
            <person name="Sun H."/>
            <person name="Kurtzman C.P."/>
            <person name="Blackwell M."/>
            <person name="Grigoriev I.V."/>
            <person name="Jeffries T.W."/>
        </authorList>
    </citation>
    <scope>NUCLEOTIDE SEQUENCE [LARGE SCALE GENOMIC DNA]</scope>
    <source>
        <strain evidence="10">NRRL Y-1933</strain>
    </source>
</reference>
<keyword evidence="5" id="KW-0862">Zinc</keyword>
<dbReference type="AlphaFoldDB" id="A0A1E4RHK2"/>
<evidence type="ECO:0000313" key="9">
    <source>
        <dbReference type="EMBL" id="ODV66744.1"/>
    </source>
</evidence>
<dbReference type="InterPro" id="IPR013087">
    <property type="entry name" value="Znf_C2H2_type"/>
</dbReference>
<dbReference type="Proteomes" id="UP000095085">
    <property type="component" value="Unassembled WGS sequence"/>
</dbReference>
<dbReference type="GO" id="GO:0005634">
    <property type="term" value="C:nucleus"/>
    <property type="evidence" value="ECO:0007669"/>
    <property type="project" value="UniProtKB-SubCell"/>
</dbReference>
<dbReference type="SUPFAM" id="SSF57667">
    <property type="entry name" value="beta-beta-alpha zinc fingers"/>
    <property type="match status" value="1"/>
</dbReference>
<evidence type="ECO:0000256" key="5">
    <source>
        <dbReference type="ARBA" id="ARBA00022833"/>
    </source>
</evidence>
<dbReference type="InterPro" id="IPR036236">
    <property type="entry name" value="Znf_C2H2_sf"/>
</dbReference>
<protein>
    <recommendedName>
        <fullName evidence="8">C2H2-type domain-containing protein</fullName>
    </recommendedName>
</protein>
<keyword evidence="2" id="KW-0479">Metal-binding</keyword>
<comment type="subcellular location">
    <subcellularLocation>
        <location evidence="1">Nucleus</location>
    </subcellularLocation>
</comment>
<evidence type="ECO:0000256" key="7">
    <source>
        <dbReference type="PROSITE-ProRule" id="PRU00042"/>
    </source>
</evidence>
<dbReference type="STRING" id="984485.A0A1E4RHK2"/>
<accession>A0A1E4RHK2</accession>
<keyword evidence="10" id="KW-1185">Reference proteome</keyword>
<dbReference type="CDD" id="cd12148">
    <property type="entry name" value="fungal_TF_MHR"/>
    <property type="match status" value="1"/>
</dbReference>
<dbReference type="InterPro" id="IPR051059">
    <property type="entry name" value="VerF-like"/>
</dbReference>
<dbReference type="GO" id="GO:0000978">
    <property type="term" value="F:RNA polymerase II cis-regulatory region sequence-specific DNA binding"/>
    <property type="evidence" value="ECO:0007669"/>
    <property type="project" value="InterPro"/>
</dbReference>
<name>A0A1E4RHK2_9ASCO</name>
<evidence type="ECO:0000313" key="10">
    <source>
        <dbReference type="Proteomes" id="UP000095085"/>
    </source>
</evidence>
<keyword evidence="4 7" id="KW-0863">Zinc-finger</keyword>
<dbReference type="PROSITE" id="PS50157">
    <property type="entry name" value="ZINC_FINGER_C2H2_2"/>
    <property type="match status" value="1"/>
</dbReference>
<keyword evidence="6" id="KW-0539">Nucleus</keyword>
<organism evidence="9 10">
    <name type="scientific">Hyphopichia burtonii NRRL Y-1933</name>
    <dbReference type="NCBI Taxonomy" id="984485"/>
    <lineage>
        <taxon>Eukaryota</taxon>
        <taxon>Fungi</taxon>
        <taxon>Dikarya</taxon>
        <taxon>Ascomycota</taxon>
        <taxon>Saccharomycotina</taxon>
        <taxon>Pichiomycetes</taxon>
        <taxon>Debaryomycetaceae</taxon>
        <taxon>Hyphopichia</taxon>
    </lineage>
</organism>
<dbReference type="Pfam" id="PF04082">
    <property type="entry name" value="Fungal_trans"/>
    <property type="match status" value="1"/>
</dbReference>
<keyword evidence="3" id="KW-0677">Repeat</keyword>
<dbReference type="GO" id="GO:0008270">
    <property type="term" value="F:zinc ion binding"/>
    <property type="evidence" value="ECO:0007669"/>
    <property type="project" value="UniProtKB-KW"/>
</dbReference>
<dbReference type="GO" id="GO:0000981">
    <property type="term" value="F:DNA-binding transcription factor activity, RNA polymerase II-specific"/>
    <property type="evidence" value="ECO:0007669"/>
    <property type="project" value="InterPro"/>
</dbReference>
<proteinExistence type="predicted"/>
<dbReference type="OrthoDB" id="1405595at2759"/>
<dbReference type="PANTHER" id="PTHR40626:SF11">
    <property type="entry name" value="ZINC FINGER PROTEIN YPR022C"/>
    <property type="match status" value="1"/>
</dbReference>
<dbReference type="RefSeq" id="XP_020075811.1">
    <property type="nucleotide sequence ID" value="XM_020218831.1"/>
</dbReference>
<evidence type="ECO:0000259" key="8">
    <source>
        <dbReference type="PROSITE" id="PS50157"/>
    </source>
</evidence>
<gene>
    <name evidence="9" type="ORF">HYPBUDRAFT_111433</name>
</gene>
<sequence>MTDCPSRKRKRVYGTFACDYPDCDRAFSRADHLSRHKRNHDVSRNYRCTWPQCLMTFTRSDIKDKHYKRHLTKSNNYQDTDSFPRLGKTLSPSDLIEWLFHEENSIPYESDVLSHQNGSKGFDFLEVFQLKNHSSQRKLVSESLRDSFITLIPSLGSNIDFSIPKLERALEIYWLIYHPQYPILHRPSFATAESNPLLLLAMIMLGTSLSSCTGKSEDFENPNLMADEIAIPLRWLIFSHGECKPPAKAWVVQSLLLLETYEITSSSRFLHERAYLHHGSKVQLLRRSPVLGGDHSNDEVGKKWIEAESIKRATLMAFYLDTVHATVYGHMIILYAHQIKLSLPCEEELWENENEYPSKVTSPPKFLSTLKKLLHRRKVETGAFGKKILLAGLLTIMFQMQQKDLQLSFLEWNTMKESWKQTISLAIDVWRVDICTKDGCCDTLNSLKFPQEEVEKLPPSLRLDDKRCKFGLYHISQIYMRISHYDYIIYAGAPRRMNVKAGMSQYKGVEARINDWSNSINGGVSVIHAYLFLSEMLLSEDNDDISYSYDPNGDPFLHRRNIIASAVLVIFAYNFSLEGPEANIFDRIQGDYYPDKEDAHLYLRRIKKSLSKHGSFKNLTSSQFHDSTKLHASYLATIPGKNNIVGLLKFFYKAYRNCHWEIGREYSNLFKNCMERCLGRAKITCETMYDTKLL</sequence>
<dbReference type="PROSITE" id="PS00028">
    <property type="entry name" value="ZINC_FINGER_C2H2_1"/>
    <property type="match status" value="2"/>
</dbReference>
<evidence type="ECO:0000256" key="6">
    <source>
        <dbReference type="ARBA" id="ARBA00023242"/>
    </source>
</evidence>